<dbReference type="HOGENOM" id="CLU_2063755_0_0_1"/>
<dbReference type="VEuPathDB" id="VectorBase:CPIJ014374"/>
<evidence type="ECO:0000313" key="2">
    <source>
        <dbReference type="EnsemblMetazoa" id="CPIJ014374-PA"/>
    </source>
</evidence>
<dbReference type="AlphaFoldDB" id="B0X4S0"/>
<reference evidence="1" key="1">
    <citation type="submission" date="2007-03" db="EMBL/GenBank/DDBJ databases">
        <title>Annotation of Culex pipiens quinquefasciatus.</title>
        <authorList>
            <consortium name="The Broad Institute Genome Sequencing Platform"/>
            <person name="Atkinson P.W."/>
            <person name="Hemingway J."/>
            <person name="Christensen B.M."/>
            <person name="Higgs S."/>
            <person name="Kodira C."/>
            <person name="Hannick L."/>
            <person name="Megy K."/>
            <person name="O'Leary S."/>
            <person name="Pearson M."/>
            <person name="Haas B.J."/>
            <person name="Mauceli E."/>
            <person name="Wortman J.R."/>
            <person name="Lee N.H."/>
            <person name="Guigo R."/>
            <person name="Stanke M."/>
            <person name="Alvarado L."/>
            <person name="Amedeo P."/>
            <person name="Antoine C.H."/>
            <person name="Arensburger P."/>
            <person name="Bidwell S.L."/>
            <person name="Crawford M."/>
            <person name="Camaro F."/>
            <person name="Devon K."/>
            <person name="Engels R."/>
            <person name="Hammond M."/>
            <person name="Howarth C."/>
            <person name="Koehrsen M."/>
            <person name="Lawson D."/>
            <person name="Montgomery P."/>
            <person name="Nene V."/>
            <person name="Nusbaum C."/>
            <person name="Puiu D."/>
            <person name="Romero-Severson J."/>
            <person name="Severson D.W."/>
            <person name="Shumway M."/>
            <person name="Sisk P."/>
            <person name="Stolte C."/>
            <person name="Zeng Q."/>
            <person name="Eisenstadt E."/>
            <person name="Fraser-Liggett C."/>
            <person name="Strausberg R."/>
            <person name="Galagan J."/>
            <person name="Birren B."/>
            <person name="Collins F.H."/>
        </authorList>
    </citation>
    <scope>NUCLEOTIDE SEQUENCE [LARGE SCALE GENOMIC DNA]</scope>
    <source>
        <strain evidence="1">JHB</strain>
    </source>
</reference>
<organism>
    <name type="scientific">Culex quinquefasciatus</name>
    <name type="common">Southern house mosquito</name>
    <name type="synonym">Culex pungens</name>
    <dbReference type="NCBI Taxonomy" id="7176"/>
    <lineage>
        <taxon>Eukaryota</taxon>
        <taxon>Metazoa</taxon>
        <taxon>Ecdysozoa</taxon>
        <taxon>Arthropoda</taxon>
        <taxon>Hexapoda</taxon>
        <taxon>Insecta</taxon>
        <taxon>Pterygota</taxon>
        <taxon>Neoptera</taxon>
        <taxon>Endopterygota</taxon>
        <taxon>Diptera</taxon>
        <taxon>Nematocera</taxon>
        <taxon>Culicoidea</taxon>
        <taxon>Culicidae</taxon>
        <taxon>Culicinae</taxon>
        <taxon>Culicini</taxon>
        <taxon>Culex</taxon>
        <taxon>Culex</taxon>
    </lineage>
</organism>
<dbReference type="KEGG" id="cqu:CpipJ_CPIJ014374"/>
<sequence length="119" mass="13562">MPPRHSLSGMLRFRQAFNQELAAVQYANTTPNRIEGGRAEYRGDESPAVLERPAMKTNCSSGRALRGKAFYRTPEENYAICGHLIMKMILQAKGKLEGKSYHSECFWCSMYNEIVYGYL</sequence>
<dbReference type="InParanoid" id="B0X4S0"/>
<accession>B0X4S0</accession>
<dbReference type="STRING" id="7176.B0X4S0"/>
<reference evidence="2" key="2">
    <citation type="submission" date="2020-05" db="UniProtKB">
        <authorList>
            <consortium name="EnsemblMetazoa"/>
        </authorList>
    </citation>
    <scope>IDENTIFICATION</scope>
    <source>
        <strain evidence="2">JHB</strain>
    </source>
</reference>
<evidence type="ECO:0000313" key="1">
    <source>
        <dbReference type="EMBL" id="EDS40487.1"/>
    </source>
</evidence>
<gene>
    <name evidence="2" type="primary">6047605</name>
    <name evidence="1" type="ORF">CpipJ_CPIJ014374</name>
</gene>
<dbReference type="EnsemblMetazoa" id="CPIJ014374-RA">
    <property type="protein sequence ID" value="CPIJ014374-PA"/>
    <property type="gene ID" value="CPIJ014374"/>
</dbReference>
<dbReference type="EMBL" id="DS232351">
    <property type="protein sequence ID" value="EDS40487.1"/>
    <property type="molecule type" value="Genomic_DNA"/>
</dbReference>
<evidence type="ECO:0000313" key="3">
    <source>
        <dbReference type="Proteomes" id="UP000002320"/>
    </source>
</evidence>
<proteinExistence type="predicted"/>
<protein>
    <submittedName>
        <fullName evidence="1">Wtip protein</fullName>
    </submittedName>
</protein>
<dbReference type="Proteomes" id="UP000002320">
    <property type="component" value="Unassembled WGS sequence"/>
</dbReference>
<dbReference type="eggNOG" id="KOG1701">
    <property type="taxonomic scope" value="Eukaryota"/>
</dbReference>
<name>B0X4S0_CULQU</name>
<keyword evidence="3" id="KW-1185">Reference proteome</keyword>